<keyword evidence="4" id="KW-1185">Reference proteome</keyword>
<keyword evidence="2" id="KW-0472">Membrane</keyword>
<protein>
    <submittedName>
        <fullName evidence="3">Uncharacterized protein</fullName>
    </submittedName>
</protein>
<dbReference type="Proteomes" id="UP001491310">
    <property type="component" value="Unassembled WGS sequence"/>
</dbReference>
<feature type="transmembrane region" description="Helical" evidence="2">
    <location>
        <begin position="20"/>
        <end position="43"/>
    </location>
</feature>
<evidence type="ECO:0000313" key="4">
    <source>
        <dbReference type="Proteomes" id="UP001491310"/>
    </source>
</evidence>
<organism evidence="3 4">
    <name type="scientific">Coccomyxa subellipsoidea</name>
    <dbReference type="NCBI Taxonomy" id="248742"/>
    <lineage>
        <taxon>Eukaryota</taxon>
        <taxon>Viridiplantae</taxon>
        <taxon>Chlorophyta</taxon>
        <taxon>core chlorophytes</taxon>
        <taxon>Trebouxiophyceae</taxon>
        <taxon>Trebouxiophyceae incertae sedis</taxon>
        <taxon>Coccomyxaceae</taxon>
        <taxon>Coccomyxa</taxon>
    </lineage>
</organism>
<feature type="region of interest" description="Disordered" evidence="1">
    <location>
        <begin position="398"/>
        <end position="417"/>
    </location>
</feature>
<reference evidence="3 4" key="1">
    <citation type="journal article" date="2024" name="Nat. Commun.">
        <title>Phylogenomics reveals the evolutionary origins of lichenization in chlorophyte algae.</title>
        <authorList>
            <person name="Puginier C."/>
            <person name="Libourel C."/>
            <person name="Otte J."/>
            <person name="Skaloud P."/>
            <person name="Haon M."/>
            <person name="Grisel S."/>
            <person name="Petersen M."/>
            <person name="Berrin J.G."/>
            <person name="Delaux P.M."/>
            <person name="Dal Grande F."/>
            <person name="Keller J."/>
        </authorList>
    </citation>
    <scope>NUCLEOTIDE SEQUENCE [LARGE SCALE GENOMIC DNA]</scope>
    <source>
        <strain evidence="3 4">SAG 216-7</strain>
    </source>
</reference>
<dbReference type="InterPro" id="IPR038578">
    <property type="entry name" value="GT29-like_sf"/>
</dbReference>
<dbReference type="Gene3D" id="3.90.1480.20">
    <property type="entry name" value="Glycosyl transferase family 29"/>
    <property type="match status" value="1"/>
</dbReference>
<evidence type="ECO:0000256" key="1">
    <source>
        <dbReference type="SAM" id="MobiDB-lite"/>
    </source>
</evidence>
<comment type="caution">
    <text evidence="3">The sequence shown here is derived from an EMBL/GenBank/DDBJ whole genome shotgun (WGS) entry which is preliminary data.</text>
</comment>
<gene>
    <name evidence="3" type="ORF">WJX75_006764</name>
</gene>
<feature type="region of interest" description="Disordered" evidence="1">
    <location>
        <begin position="94"/>
        <end position="115"/>
    </location>
</feature>
<evidence type="ECO:0000313" key="3">
    <source>
        <dbReference type="EMBL" id="KAK9918770.1"/>
    </source>
</evidence>
<sequence>MPTPSRNAWFRHYQQSRTGAFRLVHFQILGAFALALGVAAIMVRMHPYPARLQQGMEAPVPSGEDTLTTHQRTNVSVKMSAHDLGVEKARIANQTSLLPDQGQSKKGGKDGAGGTSYMDQLTIELQTVLKDPPGVVPRLNASVEIPLGPSDMDRSPLCTAFRSPRTVALVGNGPLDQAQRSEIDSCDVVVRFNLMNNWRRFKEKVDVWVIRYSTEATLSYWGITNMLAPEAANVVKLMKGMWLVGGRQKDADGLLKKIPAVAEGHPVLIPQEALAAAYSRQMNVSGGYPSTGFVGLLGALHCTPEETILHLFGFNWHNTTWKGHKMEMEKAFVEGLAREGRVVIHETICYGVRECGGSSTFDASCHWNSSGRYVCLRGKPRKWTDLTDTLGTGRLEQFRGQAPKKAPAHSGATARFH</sequence>
<proteinExistence type="predicted"/>
<accession>A0ABR2Z469</accession>
<keyword evidence="2" id="KW-0812">Transmembrane</keyword>
<evidence type="ECO:0000256" key="2">
    <source>
        <dbReference type="SAM" id="Phobius"/>
    </source>
</evidence>
<keyword evidence="2" id="KW-1133">Transmembrane helix</keyword>
<dbReference type="EMBL" id="JALJOT010000001">
    <property type="protein sequence ID" value="KAK9918770.1"/>
    <property type="molecule type" value="Genomic_DNA"/>
</dbReference>
<name>A0ABR2Z469_9CHLO</name>